<dbReference type="SUPFAM" id="SSF57016">
    <property type="entry name" value="Plant lectins/antimicrobial peptides"/>
    <property type="match status" value="1"/>
</dbReference>
<evidence type="ECO:0000259" key="8">
    <source>
        <dbReference type="PROSITE" id="PS51910"/>
    </source>
</evidence>
<keyword evidence="3 5" id="KW-0326">Glycosidase</keyword>
<reference evidence="9 10" key="1">
    <citation type="journal article" date="2020" name="G3 (Bethesda)">
        <title>Improved Reference Genome for Cyclotella cryptica CCMP332, a Model for Cell Wall Morphogenesis, Salinity Adaptation, and Lipid Production in Diatoms (Bacillariophyta).</title>
        <authorList>
            <person name="Roberts W.R."/>
            <person name="Downey K.M."/>
            <person name="Ruck E.C."/>
            <person name="Traller J.C."/>
            <person name="Alverson A.J."/>
        </authorList>
    </citation>
    <scope>NUCLEOTIDE SEQUENCE [LARGE SCALE GENOMIC DNA]</scope>
    <source>
        <strain evidence="9 10">CCMP332</strain>
    </source>
</reference>
<dbReference type="PROSITE" id="PS51910">
    <property type="entry name" value="GH18_2"/>
    <property type="match status" value="1"/>
</dbReference>
<dbReference type="Gene3D" id="2.60.120.260">
    <property type="entry name" value="Galactose-binding domain-like"/>
    <property type="match status" value="1"/>
</dbReference>
<dbReference type="InterPro" id="IPR001002">
    <property type="entry name" value="Chitin-bd_1"/>
</dbReference>
<evidence type="ECO:0008006" key="11">
    <source>
        <dbReference type="Google" id="ProtNLM"/>
    </source>
</evidence>
<dbReference type="CDD" id="cd00035">
    <property type="entry name" value="ChtBD1"/>
    <property type="match status" value="1"/>
</dbReference>
<dbReference type="InterPro" id="IPR018371">
    <property type="entry name" value="Chitin-binding_1_CS"/>
</dbReference>
<dbReference type="InterPro" id="IPR008979">
    <property type="entry name" value="Galactose-bd-like_sf"/>
</dbReference>
<dbReference type="SUPFAM" id="SSF51445">
    <property type="entry name" value="(Trans)glycosidases"/>
    <property type="match status" value="1"/>
</dbReference>
<keyword evidence="2 5" id="KW-0378">Hydrolase</keyword>
<dbReference type="PROSITE" id="PS00026">
    <property type="entry name" value="CHIT_BIND_I_1"/>
    <property type="match status" value="1"/>
</dbReference>
<dbReference type="PROSITE" id="PS50941">
    <property type="entry name" value="CHIT_BIND_I_2"/>
    <property type="match status" value="1"/>
</dbReference>
<dbReference type="AlphaFoldDB" id="A0ABD3QZK4"/>
<feature type="compositionally biased region" description="Low complexity" evidence="6">
    <location>
        <begin position="782"/>
        <end position="806"/>
    </location>
</feature>
<protein>
    <recommendedName>
        <fullName evidence="11">Chitinase</fullName>
    </recommendedName>
</protein>
<sequence>MAFTKEATLVTAALAFNLRNTVDAHGYLKSPRARNYFAHTDGVWWGGGESDPRAENCPHCLNIGGTEARCGLIEDRNYDYPTNFLGGIMPTVIQACYKPGSIVDFETILTAHHMGHFEFFACPVAHGEVPTQACFDAHPLTFVSDEFYGANPDTNFPERAYIPRTDFPGGLVMEGDYYSFHHRYRLPASLSGDLVLIQWHYVTGNSCKDVGYDTYNWPTGFYPGDIPVCSQPLPPDGRGVPEQFWNCGEVKISDTCGGPDPTTTTTSSTTIGTGATTSSTASSTTTTTSTATTRPANCATVTAACGLNNPCSGGMCCSQWGYCGTTEAYCGACCQTGCWGVPTPPSPTPPSPITSKPTIATSSSYTANHGEDSRLIAYVGNWQACPTDAQVDAYSHMVIAFGVSYTWDATKNNCDTQCNVGTSVPICNNSNNQALVDKWRSMGKKVILSFGGAGMGGSWSGDNNNCWDYCFGKEEQLSSSLVNIVKNQNFDGIDIDYEYCFDVNGLQSGRCAQRSGLYSDEKAQTFLDTLTSKLRVKLDALQASNGYSRGRYEVTHAPMDSDVSRPDSKYYQILKNRRYDLDFIMPQMYNGVTRPGIDGVDGSGAGAMSAAALFRNIANDLFDGEPNKVVFGFCISDCSGTGSNVSGNQAVAILSDLKSYNNEELSCNGGAFFWVAQHDIGGAWSDAVLSEVKQTAGCSNLSTTTSTSTVTATPKPTNSPVTPKPTNSPVTPKPTNSPVTPKPTNQPTQLPTTAKPSYAPVTPKPTSQPTKLPTTANPTPKPTSQPTKFPSTTKPTSSPVTPKPTSANPTSNPTASRCFPSARKIRLHSITGEQIQLFEVQVFSSGINVALSATATAMQSSTLGAYGASNAVDGSVQSFSHTNEIGFAWLEVDLGGMFPIESVKFINRWCRNPSDANGCLCRLSHAAVSLIDDRGSWVAAKFVGDTCGALEVGVDFPCDGA</sequence>
<evidence type="ECO:0000259" key="7">
    <source>
        <dbReference type="PROSITE" id="PS50941"/>
    </source>
</evidence>
<dbReference type="Pfam" id="PF00704">
    <property type="entry name" value="Glyco_hydro_18"/>
    <property type="match status" value="1"/>
</dbReference>
<dbReference type="PRINTS" id="PR01217">
    <property type="entry name" value="PRICHEXTENSN"/>
</dbReference>
<evidence type="ECO:0000256" key="5">
    <source>
        <dbReference type="RuleBase" id="RU000489"/>
    </source>
</evidence>
<dbReference type="InterPro" id="IPR017853">
    <property type="entry name" value="GH"/>
</dbReference>
<keyword evidence="1 4" id="KW-0147">Chitin-binding</keyword>
<feature type="compositionally biased region" description="Polar residues" evidence="6">
    <location>
        <begin position="764"/>
        <end position="777"/>
    </location>
</feature>
<feature type="compositionally biased region" description="Low complexity" evidence="6">
    <location>
        <begin position="702"/>
        <end position="713"/>
    </location>
</feature>
<dbReference type="SUPFAM" id="SSF49785">
    <property type="entry name" value="Galactose-binding domain-like"/>
    <property type="match status" value="1"/>
</dbReference>
<proteinExistence type="predicted"/>
<evidence type="ECO:0000256" key="1">
    <source>
        <dbReference type="ARBA" id="ARBA00022669"/>
    </source>
</evidence>
<comment type="caution">
    <text evidence="9">The sequence shown here is derived from an EMBL/GenBank/DDBJ whole genome shotgun (WGS) entry which is preliminary data.</text>
</comment>
<dbReference type="Proteomes" id="UP001516023">
    <property type="component" value="Unassembled WGS sequence"/>
</dbReference>
<feature type="disulfide bond" evidence="4">
    <location>
        <begin position="334"/>
        <end position="338"/>
    </location>
</feature>
<keyword evidence="4" id="KW-1015">Disulfide bond</keyword>
<dbReference type="GO" id="GO:0008061">
    <property type="term" value="F:chitin binding"/>
    <property type="evidence" value="ECO:0007669"/>
    <property type="project" value="UniProtKB-UniRule"/>
</dbReference>
<dbReference type="InterPro" id="IPR036861">
    <property type="entry name" value="Endochitinase-like_sf"/>
</dbReference>
<name>A0ABD3QZK4_9STRA</name>
<comment type="caution">
    <text evidence="4">Lacks conserved residue(s) required for the propagation of feature annotation.</text>
</comment>
<accession>A0ABD3QZK4</accession>
<feature type="region of interest" description="Disordered" evidence="6">
    <location>
        <begin position="258"/>
        <end position="291"/>
    </location>
</feature>
<feature type="disulfide bond" evidence="4">
    <location>
        <begin position="316"/>
        <end position="330"/>
    </location>
</feature>
<evidence type="ECO:0000313" key="10">
    <source>
        <dbReference type="Proteomes" id="UP001516023"/>
    </source>
</evidence>
<evidence type="ECO:0000256" key="2">
    <source>
        <dbReference type="ARBA" id="ARBA00022801"/>
    </source>
</evidence>
<evidence type="ECO:0000313" key="9">
    <source>
        <dbReference type="EMBL" id="KAL3805809.1"/>
    </source>
</evidence>
<dbReference type="Gene3D" id="3.30.60.10">
    <property type="entry name" value="Endochitinase-like"/>
    <property type="match status" value="1"/>
</dbReference>
<feature type="compositionally biased region" description="Polar residues" evidence="6">
    <location>
        <begin position="714"/>
        <end position="755"/>
    </location>
</feature>
<feature type="domain" description="GH18" evidence="8">
    <location>
        <begin position="373"/>
        <end position="695"/>
    </location>
</feature>
<feature type="domain" description="Chitin-binding type-1" evidence="7">
    <location>
        <begin position="302"/>
        <end position="340"/>
    </location>
</feature>
<gene>
    <name evidence="9" type="ORF">HJC23_007770</name>
</gene>
<dbReference type="InterPro" id="IPR001223">
    <property type="entry name" value="Glyco_hydro18_cat"/>
</dbReference>
<dbReference type="SMART" id="SM00270">
    <property type="entry name" value="ChtBD1"/>
    <property type="match status" value="1"/>
</dbReference>
<organism evidence="9 10">
    <name type="scientific">Cyclotella cryptica</name>
    <dbReference type="NCBI Taxonomy" id="29204"/>
    <lineage>
        <taxon>Eukaryota</taxon>
        <taxon>Sar</taxon>
        <taxon>Stramenopiles</taxon>
        <taxon>Ochrophyta</taxon>
        <taxon>Bacillariophyta</taxon>
        <taxon>Coscinodiscophyceae</taxon>
        <taxon>Thalassiosirophycidae</taxon>
        <taxon>Stephanodiscales</taxon>
        <taxon>Stephanodiscaceae</taxon>
        <taxon>Cyclotella</taxon>
    </lineage>
</organism>
<feature type="disulfide bond" evidence="4">
    <location>
        <begin position="311"/>
        <end position="323"/>
    </location>
</feature>
<dbReference type="GO" id="GO:0016798">
    <property type="term" value="F:hydrolase activity, acting on glycosyl bonds"/>
    <property type="evidence" value="ECO:0007669"/>
    <property type="project" value="UniProtKB-KW"/>
</dbReference>
<keyword evidence="10" id="KW-1185">Reference proteome</keyword>
<dbReference type="PROSITE" id="PS01095">
    <property type="entry name" value="GH18_1"/>
    <property type="match status" value="1"/>
</dbReference>
<evidence type="ECO:0000256" key="4">
    <source>
        <dbReference type="PROSITE-ProRule" id="PRU00261"/>
    </source>
</evidence>
<evidence type="ECO:0000256" key="6">
    <source>
        <dbReference type="SAM" id="MobiDB-lite"/>
    </source>
</evidence>
<dbReference type="EMBL" id="JABMIG020000001">
    <property type="protein sequence ID" value="KAL3805809.1"/>
    <property type="molecule type" value="Genomic_DNA"/>
</dbReference>
<dbReference type="InterPro" id="IPR001579">
    <property type="entry name" value="Glyco_hydro_18_chit_AS"/>
</dbReference>
<feature type="region of interest" description="Disordered" evidence="6">
    <location>
        <begin position="696"/>
        <end position="817"/>
    </location>
</feature>
<dbReference type="Gene3D" id="3.20.20.80">
    <property type="entry name" value="Glycosidases"/>
    <property type="match status" value="1"/>
</dbReference>
<evidence type="ECO:0000256" key="3">
    <source>
        <dbReference type="ARBA" id="ARBA00023295"/>
    </source>
</evidence>
<feature type="compositionally biased region" description="Low complexity" evidence="6">
    <location>
        <begin position="262"/>
        <end position="291"/>
    </location>
</feature>